<feature type="signal peptide" evidence="1">
    <location>
        <begin position="1"/>
        <end position="24"/>
    </location>
</feature>
<reference evidence="2 3" key="1">
    <citation type="submission" date="2015-01" db="EMBL/GenBank/DDBJ databases">
        <title>Complete genome of Pseudomonas batumici UCM B-321 producer of the batumin antibiotic with strong antistaphilococcal and potential anticancer activity.</title>
        <authorList>
            <person name="Klochko V.V."/>
            <person name="Zelena L.B."/>
            <person name="Elena K.A."/>
            <person name="Reva O.N."/>
        </authorList>
    </citation>
    <scope>NUCLEOTIDE SEQUENCE [LARGE SCALE GENOMIC DNA]</scope>
    <source>
        <strain evidence="2 3">UCM B-321</strain>
    </source>
</reference>
<evidence type="ECO:0000313" key="2">
    <source>
        <dbReference type="EMBL" id="KIH81494.1"/>
    </source>
</evidence>
<dbReference type="PATRIC" id="fig|226910.6.peg.4726"/>
<name>A0A0C2E6J1_9PSED</name>
<keyword evidence="1" id="KW-0732">Signal</keyword>
<proteinExistence type="predicted"/>
<feature type="chain" id="PRO_5002148101" evidence="1">
    <location>
        <begin position="25"/>
        <end position="82"/>
    </location>
</feature>
<dbReference type="PROSITE" id="PS51257">
    <property type="entry name" value="PROKAR_LIPOPROTEIN"/>
    <property type="match status" value="1"/>
</dbReference>
<accession>A0A0C2E6J1</accession>
<dbReference type="STRING" id="226910.UCMB321_4736"/>
<dbReference type="EMBL" id="JXDG01000061">
    <property type="protein sequence ID" value="KIH81494.1"/>
    <property type="molecule type" value="Genomic_DNA"/>
</dbReference>
<dbReference type="Proteomes" id="UP000031535">
    <property type="component" value="Unassembled WGS sequence"/>
</dbReference>
<keyword evidence="3" id="KW-1185">Reference proteome</keyword>
<dbReference type="OrthoDB" id="6903330at2"/>
<gene>
    <name evidence="2" type="ORF">UCMB321_4736</name>
</gene>
<protein>
    <submittedName>
        <fullName evidence="2">Uncharacterized protein</fullName>
    </submittedName>
</protein>
<dbReference type="RefSeq" id="WP_040071103.1">
    <property type="nucleotide sequence ID" value="NZ_JXDG01000061.1"/>
</dbReference>
<dbReference type="AlphaFoldDB" id="A0A0C2E6J1"/>
<evidence type="ECO:0000256" key="1">
    <source>
        <dbReference type="SAM" id="SignalP"/>
    </source>
</evidence>
<evidence type="ECO:0000313" key="3">
    <source>
        <dbReference type="Proteomes" id="UP000031535"/>
    </source>
</evidence>
<comment type="caution">
    <text evidence="2">The sequence shown here is derived from an EMBL/GenBank/DDBJ whole genome shotgun (WGS) entry which is preliminary data.</text>
</comment>
<sequence>MIKAIIRGATLAVFGILSCTAVHAQTTTDNTDTEYNCFALTPSPQAPQGVEVAYEKMLAATAQAAEVKMARKYLQAGTVRCF</sequence>
<organism evidence="2 3">
    <name type="scientific">Pseudomonas batumici</name>
    <dbReference type="NCBI Taxonomy" id="226910"/>
    <lineage>
        <taxon>Bacteria</taxon>
        <taxon>Pseudomonadati</taxon>
        <taxon>Pseudomonadota</taxon>
        <taxon>Gammaproteobacteria</taxon>
        <taxon>Pseudomonadales</taxon>
        <taxon>Pseudomonadaceae</taxon>
        <taxon>Pseudomonas</taxon>
    </lineage>
</organism>